<evidence type="ECO:0000313" key="3">
    <source>
        <dbReference type="Proteomes" id="UP001338125"/>
    </source>
</evidence>
<organism evidence="2 3">
    <name type="scientific">Cladobotryum mycophilum</name>
    <dbReference type="NCBI Taxonomy" id="491253"/>
    <lineage>
        <taxon>Eukaryota</taxon>
        <taxon>Fungi</taxon>
        <taxon>Dikarya</taxon>
        <taxon>Ascomycota</taxon>
        <taxon>Pezizomycotina</taxon>
        <taxon>Sordariomycetes</taxon>
        <taxon>Hypocreomycetidae</taxon>
        <taxon>Hypocreales</taxon>
        <taxon>Hypocreaceae</taxon>
        <taxon>Cladobotryum</taxon>
    </lineage>
</organism>
<feature type="region of interest" description="Disordered" evidence="1">
    <location>
        <begin position="329"/>
        <end position="354"/>
    </location>
</feature>
<evidence type="ECO:0000313" key="2">
    <source>
        <dbReference type="EMBL" id="KAK5996127.1"/>
    </source>
</evidence>
<evidence type="ECO:0008006" key="4">
    <source>
        <dbReference type="Google" id="ProtNLM"/>
    </source>
</evidence>
<keyword evidence="3" id="KW-1185">Reference proteome</keyword>
<reference evidence="2 3" key="1">
    <citation type="submission" date="2024-01" db="EMBL/GenBank/DDBJ databases">
        <title>Complete genome of Cladobotryum mycophilum ATHUM6906.</title>
        <authorList>
            <person name="Christinaki A.C."/>
            <person name="Myridakis A.I."/>
            <person name="Kouvelis V.N."/>
        </authorList>
    </citation>
    <scope>NUCLEOTIDE SEQUENCE [LARGE SCALE GENOMIC DNA]</scope>
    <source>
        <strain evidence="2 3">ATHUM6906</strain>
    </source>
</reference>
<evidence type="ECO:0000256" key="1">
    <source>
        <dbReference type="SAM" id="MobiDB-lite"/>
    </source>
</evidence>
<gene>
    <name evidence="2" type="ORF">PT974_04555</name>
</gene>
<feature type="compositionally biased region" description="Acidic residues" evidence="1">
    <location>
        <begin position="335"/>
        <end position="354"/>
    </location>
</feature>
<name>A0ABR0SVJ2_9HYPO</name>
<proteinExistence type="predicted"/>
<dbReference type="Proteomes" id="UP001338125">
    <property type="component" value="Unassembled WGS sequence"/>
</dbReference>
<comment type="caution">
    <text evidence="2">The sequence shown here is derived from an EMBL/GenBank/DDBJ whole genome shotgun (WGS) entry which is preliminary data.</text>
</comment>
<dbReference type="EMBL" id="JAVFKD010000004">
    <property type="protein sequence ID" value="KAK5996127.1"/>
    <property type="molecule type" value="Genomic_DNA"/>
</dbReference>
<sequence length="354" mass="38676">MSLLRLPPETLRQIFDQIGSSFFHGDVGRLTVCKQWFEFALPACFKSIKLSQETLRRLTTSGAMKKPGLLKDSLESLDLELGGYQAYISTSSPPDYAQESNVSEATAPNEAPRDNSVKTWIKALNDDLAQLAIIAQQSHRLRTLRIQAWGSPSSEPLDNAEGYLSLPTLQALLSVENLSVLMLDLSVSFQNSSGQQGNGRHICPAIGALLPTLRTLHLRMRSICPDVLKPQGSNDGSHLTVVAINLSLTANLPGITSAAHSKRCSSRGGGLLQLKADMQEQAEALATQMVSPKIIRILTHSLPQLETQSLDVLTGKTMVLDDDMAWDEDGKTVEEDSESESELLDDEFSTFLDD</sequence>
<protein>
    <recommendedName>
        <fullName evidence="4">F-box domain-containing protein</fullName>
    </recommendedName>
</protein>
<accession>A0ABR0SVJ2</accession>